<accession>A0A379XTT2</accession>
<sequence>MALVVATLLLNWIMICLAHLRFRAAMRRKGRETQFKALLYPAGNYLCIAFLALILVLMCTMDDMRLSAILLPVWIIFLFIAFTVLRRKAH</sequence>
<dbReference type="EMBL" id="UGYB01000001">
    <property type="protein sequence ID" value="SUI03635.1"/>
    <property type="molecule type" value="Genomic_DNA"/>
</dbReference>
<evidence type="ECO:0000313" key="9">
    <source>
        <dbReference type="Proteomes" id="UP000254220"/>
    </source>
</evidence>
<feature type="transmembrane region" description="Helical" evidence="6">
    <location>
        <begin position="6"/>
        <end position="25"/>
    </location>
</feature>
<evidence type="ECO:0000256" key="3">
    <source>
        <dbReference type="ARBA" id="ARBA00022692"/>
    </source>
</evidence>
<evidence type="ECO:0000256" key="6">
    <source>
        <dbReference type="SAM" id="Phobius"/>
    </source>
</evidence>
<reference evidence="8 9" key="1">
    <citation type="submission" date="2018-06" db="EMBL/GenBank/DDBJ databases">
        <authorList>
            <consortium name="Pathogen Informatics"/>
            <person name="Doyle S."/>
        </authorList>
    </citation>
    <scope>NUCLEOTIDE SEQUENCE [LARGE SCALE GENOMIC DNA]</scope>
    <source>
        <strain evidence="8 9">NCTC12420</strain>
    </source>
</reference>
<dbReference type="Pfam" id="PF00324">
    <property type="entry name" value="AA_permease"/>
    <property type="match status" value="1"/>
</dbReference>
<evidence type="ECO:0000259" key="7">
    <source>
        <dbReference type="Pfam" id="PF00324"/>
    </source>
</evidence>
<dbReference type="InterPro" id="IPR004841">
    <property type="entry name" value="AA-permease/SLC12A_dom"/>
</dbReference>
<comment type="subcellular location">
    <subcellularLocation>
        <location evidence="1">Membrane</location>
        <topology evidence="1">Multi-pass membrane protein</topology>
    </subcellularLocation>
</comment>
<protein>
    <submittedName>
        <fullName evidence="8">Phenylalanine-specific permease</fullName>
    </submittedName>
</protein>
<dbReference type="AlphaFoldDB" id="A0A379XTT2"/>
<dbReference type="Proteomes" id="UP000254220">
    <property type="component" value="Unassembled WGS sequence"/>
</dbReference>
<evidence type="ECO:0000256" key="2">
    <source>
        <dbReference type="ARBA" id="ARBA00022448"/>
    </source>
</evidence>
<keyword evidence="3 6" id="KW-0812">Transmembrane</keyword>
<dbReference type="Gene3D" id="1.20.1740.10">
    <property type="entry name" value="Amino acid/polyamine transporter I"/>
    <property type="match status" value="1"/>
</dbReference>
<keyword evidence="4 6" id="KW-1133">Transmembrane helix</keyword>
<feature type="domain" description="Amino acid permease/ SLC12A" evidence="7">
    <location>
        <begin position="2"/>
        <end position="87"/>
    </location>
</feature>
<keyword evidence="2" id="KW-0813">Transport</keyword>
<feature type="transmembrane region" description="Helical" evidence="6">
    <location>
        <begin position="37"/>
        <end position="58"/>
    </location>
</feature>
<organism evidence="8 9">
    <name type="scientific">Salmonella enterica subsp. indica</name>
    <dbReference type="NCBI Taxonomy" id="59207"/>
    <lineage>
        <taxon>Bacteria</taxon>
        <taxon>Pseudomonadati</taxon>
        <taxon>Pseudomonadota</taxon>
        <taxon>Gammaproteobacteria</taxon>
        <taxon>Enterobacterales</taxon>
        <taxon>Enterobacteriaceae</taxon>
        <taxon>Salmonella</taxon>
    </lineage>
</organism>
<dbReference type="PANTHER" id="PTHR43495:SF3">
    <property type="entry name" value="PHENYLALANINE-SPECIFIC PERMEASE"/>
    <property type="match status" value="1"/>
</dbReference>
<evidence type="ECO:0000256" key="1">
    <source>
        <dbReference type="ARBA" id="ARBA00004141"/>
    </source>
</evidence>
<proteinExistence type="predicted"/>
<dbReference type="GO" id="GO:0016020">
    <property type="term" value="C:membrane"/>
    <property type="evidence" value="ECO:0007669"/>
    <property type="project" value="UniProtKB-SubCell"/>
</dbReference>
<feature type="transmembrane region" description="Helical" evidence="6">
    <location>
        <begin position="64"/>
        <end position="85"/>
    </location>
</feature>
<evidence type="ECO:0000256" key="4">
    <source>
        <dbReference type="ARBA" id="ARBA00022989"/>
    </source>
</evidence>
<dbReference type="GO" id="GO:0055085">
    <property type="term" value="P:transmembrane transport"/>
    <property type="evidence" value="ECO:0007669"/>
    <property type="project" value="InterPro"/>
</dbReference>
<evidence type="ECO:0000313" key="8">
    <source>
        <dbReference type="EMBL" id="SUI03635.1"/>
    </source>
</evidence>
<gene>
    <name evidence="8" type="primary">pheP_1</name>
    <name evidence="8" type="ORF">NCTC12420_03449</name>
</gene>
<evidence type="ECO:0000256" key="5">
    <source>
        <dbReference type="ARBA" id="ARBA00023136"/>
    </source>
</evidence>
<keyword evidence="5 6" id="KW-0472">Membrane</keyword>
<dbReference type="PANTHER" id="PTHR43495">
    <property type="entry name" value="GABA PERMEASE"/>
    <property type="match status" value="1"/>
</dbReference>
<name>A0A379XTT2_SALER</name>